<dbReference type="Proteomes" id="UP000029986">
    <property type="component" value="Chromosome"/>
</dbReference>
<dbReference type="Pfam" id="PF15976">
    <property type="entry name" value="CooC_C"/>
    <property type="match status" value="1"/>
</dbReference>
<name>A0A097R1F3_HAFAL</name>
<dbReference type="OrthoDB" id="6730090at2"/>
<sequence length="854" mass="94568">MNNKITASIVILGVGFGCALTPLMASSIPLPAGFEDIFNAKQSGVLDIIYADSSIGSIGVEFDQNDVLLMSPQVIVDQITAVDMPALSVSAAELLKKLSVPLRRVNKQGFSQDEIVATVNESDASVHLIFPASLFKAGDKAYDKTYIPHRSLAGFVHSHNLNYLSDTYGDSLSLSSNDTLNLTGNSYVKGAWSYSKEIDFNLDELALYLEHENTRFKAGRQRLSDNLVFSTPSVTYSFFNPVSFDGISLGYMTDNYLNPGDGAASPVTVYLPQAGTVEVYRNGRLIDLQQFPAGLQHLKTEGWPSGGYDVLLVSKLVNGSREEKIQPFLKRNGSFRSGDLEYVVQLGRYDDHQGQFSSNRYSCRHCDKDDNDPNQNGSPSHFAGLSLGYTTNSVMSLGSGFLLDNEDGYANASLDLPVNSWFAERLYADGVMGVDGSTGYQVGLMKNLYALSMNLSYRDNRFKGDEQDYHRYGLVPAYDFEYLQFGANTFLPWNIGLGVNFGLNTLYQDYGRQNKTEFESWDVNLNRDFTLSDYLNLRVDLGYHRGINELVNRYSHNSTTEDKVFAQFTLGMRERSYNHYQSLYLRSRMSDEGSKQNIYSADYSLNLDNPEFDRGGKYTVNASVNHGPNSENNSGAGIVMDNDYGYTSVGVSKSFGNNSYSQQYLSQRSGFAIGEGEFGYGKVDNTAALIVDASSLPEDQYFEVRNRSNEPVVVEGGKKTTLTIQPYQKISPKAEQVYTTDTNAFYNLSTQSSSTWAMPGQVYHVKVNATKNQTVTGRLYLDGVPLANARVVGGNAMTDAEGLFVGDFTLDTDSQLDKLKVSKEGQNYVCPLNISNVKMTQGIMQIREVNCETE</sequence>
<dbReference type="KEGG" id="hav:AT03_09290"/>
<keyword evidence="1" id="KW-0732">Signal</keyword>
<dbReference type="Pfam" id="PF16967">
    <property type="entry name" value="TcfC"/>
    <property type="match status" value="1"/>
</dbReference>
<evidence type="ECO:0000313" key="4">
    <source>
        <dbReference type="EMBL" id="AIU72563.1"/>
    </source>
</evidence>
<evidence type="ECO:0000313" key="5">
    <source>
        <dbReference type="Proteomes" id="UP000029986"/>
    </source>
</evidence>
<dbReference type="RefSeq" id="WP_025801745.1">
    <property type="nucleotide sequence ID" value="NZ_CP009706.1"/>
</dbReference>
<gene>
    <name evidence="4" type="ORF">AT03_09290</name>
</gene>
<dbReference type="AlphaFoldDB" id="A0A097R1F3"/>
<reference evidence="4 5" key="1">
    <citation type="journal article" date="2014" name="Gut Pathog.">
        <title>Gene clusters of Hafnia alvei strain FB1 important in survival and pathogenesis: a draft genome perspective.</title>
        <authorList>
            <person name="Tan J.Y."/>
            <person name="Yin W.F."/>
            <person name="Chan K.G."/>
        </authorList>
    </citation>
    <scope>NUCLEOTIDE SEQUENCE [LARGE SCALE GENOMIC DNA]</scope>
    <source>
        <strain evidence="4 5">FB1</strain>
    </source>
</reference>
<dbReference type="PROSITE" id="PS51257">
    <property type="entry name" value="PROKAR_LIPOPROTEIN"/>
    <property type="match status" value="1"/>
</dbReference>
<evidence type="ECO:0000259" key="2">
    <source>
        <dbReference type="Pfam" id="PF15976"/>
    </source>
</evidence>
<evidence type="ECO:0000259" key="3">
    <source>
        <dbReference type="Pfam" id="PF16967"/>
    </source>
</evidence>
<proteinExistence type="predicted"/>
<protein>
    <submittedName>
        <fullName evidence="4">CFA/I fimbrial subunit C</fullName>
    </submittedName>
</protein>
<feature type="domain" description="Pilus assembly protein C-terminal" evidence="2">
    <location>
        <begin position="758"/>
        <end position="851"/>
    </location>
</feature>
<dbReference type="eggNOG" id="COG3188">
    <property type="taxonomic scope" value="Bacteria"/>
</dbReference>
<dbReference type="InterPro" id="IPR031917">
    <property type="entry name" value="Pilus_assem_C"/>
</dbReference>
<dbReference type="HOGENOM" id="CLU_334272_0_0_6"/>
<dbReference type="EMBL" id="CP009706">
    <property type="protein sequence ID" value="AIU72563.1"/>
    <property type="molecule type" value="Genomic_DNA"/>
</dbReference>
<accession>A0A097R1F3</accession>
<keyword evidence="5" id="KW-1185">Reference proteome</keyword>
<feature type="domain" description="Pilus assembly protein E-set like" evidence="3">
    <location>
        <begin position="264"/>
        <end position="312"/>
    </location>
</feature>
<dbReference type="PATRIC" id="fig|1453496.5.peg.1859"/>
<dbReference type="InterPro" id="IPR032636">
    <property type="entry name" value="Pilus_assem_E-set-like_dom"/>
</dbReference>
<evidence type="ECO:0000256" key="1">
    <source>
        <dbReference type="ARBA" id="ARBA00022729"/>
    </source>
</evidence>
<organism evidence="4 5">
    <name type="scientific">Hafnia alvei FB1</name>
    <dbReference type="NCBI Taxonomy" id="1453496"/>
    <lineage>
        <taxon>Bacteria</taxon>
        <taxon>Pseudomonadati</taxon>
        <taxon>Pseudomonadota</taxon>
        <taxon>Gammaproteobacteria</taxon>
        <taxon>Enterobacterales</taxon>
        <taxon>Hafniaceae</taxon>
        <taxon>Hafnia</taxon>
    </lineage>
</organism>